<protein>
    <submittedName>
        <fullName evidence="1">Uncharacterized protein</fullName>
    </submittedName>
</protein>
<name>A0A0D6MHN3_9PROT</name>
<accession>A0A0D6MHN3</accession>
<dbReference type="Proteomes" id="UP000032679">
    <property type="component" value="Unassembled WGS sequence"/>
</dbReference>
<gene>
    <name evidence="1" type="ORF">Tasa_007_004</name>
</gene>
<dbReference type="AlphaFoldDB" id="A0A0D6MHN3"/>
<evidence type="ECO:0000313" key="1">
    <source>
        <dbReference type="EMBL" id="GAN53159.1"/>
    </source>
</evidence>
<evidence type="ECO:0000313" key="2">
    <source>
        <dbReference type="Proteomes" id="UP000032679"/>
    </source>
</evidence>
<sequence length="334" mass="35747">MAAVLLPGAPSIAPRVMQEARLTQACSATFLRLAEVSKDGALYLQGTAARSMLSPGAARFGHRMPGPHDWPAAPHLFMRGGCRRGAGMDDDDTPCSPELAALQNKGKVSWLSVNDAALAFGPVAEAEEVLHLVAQGADVVRSIICFPLSSPQQRLRDLDVEIQQKLLEKLKAGTLVARGFENGASAFDEPRLVPERFWKAASLYPTDNSAETFDGRKIVGLEIAFSAIAVEDAPVGREAELNDSSLQKKTGSRIGRPPSLANIYATSKAREWLLDNGEDLKSETGKQSECEGYVAAALTAHKEDLSLSESSIREIVKAEARKIAAEKKAGKAGN</sequence>
<proteinExistence type="predicted"/>
<comment type="caution">
    <text evidence="1">The sequence shown here is derived from an EMBL/GenBank/DDBJ whole genome shotgun (WGS) entry which is preliminary data.</text>
</comment>
<dbReference type="STRING" id="1231623.Tasa_007_004"/>
<organism evidence="1 2">
    <name type="scientific">Tanticharoenia sakaeratensis NBRC 103193</name>
    <dbReference type="NCBI Taxonomy" id="1231623"/>
    <lineage>
        <taxon>Bacteria</taxon>
        <taxon>Pseudomonadati</taxon>
        <taxon>Pseudomonadota</taxon>
        <taxon>Alphaproteobacteria</taxon>
        <taxon>Acetobacterales</taxon>
        <taxon>Acetobacteraceae</taxon>
        <taxon>Tanticharoenia</taxon>
    </lineage>
</organism>
<dbReference type="EMBL" id="BALE01000007">
    <property type="protein sequence ID" value="GAN53159.1"/>
    <property type="molecule type" value="Genomic_DNA"/>
</dbReference>
<reference evidence="1 2" key="1">
    <citation type="submission" date="2012-10" db="EMBL/GenBank/DDBJ databases">
        <title>Genome sequencing of Tanticharoenia sakaeratensis NBRC 103193.</title>
        <authorList>
            <person name="Azuma Y."/>
            <person name="Hadano H."/>
            <person name="Hirakawa H."/>
            <person name="Matsushita K."/>
        </authorList>
    </citation>
    <scope>NUCLEOTIDE SEQUENCE [LARGE SCALE GENOMIC DNA]</scope>
    <source>
        <strain evidence="1 2">NBRC 103193</strain>
    </source>
</reference>
<keyword evidence="2" id="KW-1185">Reference proteome</keyword>